<comment type="caution">
    <text evidence="13">The sequence shown here is derived from an EMBL/GenBank/DDBJ whole genome shotgun (WGS) entry which is preliminary data.</text>
</comment>
<evidence type="ECO:0000256" key="7">
    <source>
        <dbReference type="ARBA" id="ARBA00022792"/>
    </source>
</evidence>
<dbReference type="EMBL" id="WBMV01006564">
    <property type="protein sequence ID" value="NXC33124.1"/>
    <property type="molecule type" value="Genomic_DNA"/>
</dbReference>
<dbReference type="Proteomes" id="UP000614027">
    <property type="component" value="Unassembled WGS sequence"/>
</dbReference>
<comment type="subcellular location">
    <subcellularLocation>
        <location evidence="3">Mitochondrion inner membrane</location>
        <topology evidence="3">Peripheral membrane protein</topology>
    </subcellularLocation>
    <subcellularLocation>
        <location evidence="2">Mitochondrion intermembrane space</location>
    </subcellularLocation>
</comment>
<dbReference type="Pfam" id="PF10200">
    <property type="entry name" value="Ndufs5"/>
    <property type="match status" value="1"/>
</dbReference>
<evidence type="ECO:0000256" key="12">
    <source>
        <dbReference type="SAM" id="MobiDB-lite"/>
    </source>
</evidence>
<reference evidence="13" key="1">
    <citation type="submission" date="2019-09" db="EMBL/GenBank/DDBJ databases">
        <title>Bird 10,000 Genomes (B10K) Project - Family phase.</title>
        <authorList>
            <person name="Zhang G."/>
        </authorList>
    </citation>
    <scope>NUCLEOTIDE SEQUENCE</scope>
    <source>
        <strain evidence="13">B10K-DU-001-09</strain>
        <tissue evidence="13">Muscle</tissue>
    </source>
</reference>
<evidence type="ECO:0000313" key="14">
    <source>
        <dbReference type="Proteomes" id="UP000614027"/>
    </source>
</evidence>
<evidence type="ECO:0000256" key="9">
    <source>
        <dbReference type="ARBA" id="ARBA00023128"/>
    </source>
</evidence>
<keyword evidence="11" id="KW-1015">Disulfide bond</keyword>
<evidence type="ECO:0000256" key="3">
    <source>
        <dbReference type="ARBA" id="ARBA00004637"/>
    </source>
</evidence>
<evidence type="ECO:0000256" key="10">
    <source>
        <dbReference type="ARBA" id="ARBA00023136"/>
    </source>
</evidence>
<dbReference type="AlphaFoldDB" id="A0A851N1D6"/>
<evidence type="ECO:0000313" key="13">
    <source>
        <dbReference type="EMBL" id="NXC33124.1"/>
    </source>
</evidence>
<protein>
    <submittedName>
        <fullName evidence="13">NDUS5 protein</fullName>
    </submittedName>
</protein>
<feature type="non-terminal residue" evidence="13">
    <location>
        <position position="1"/>
    </location>
</feature>
<accession>A0A851N1D6</accession>
<dbReference type="OrthoDB" id="9992197at2759"/>
<keyword evidence="10" id="KW-0472">Membrane</keyword>
<keyword evidence="9" id="KW-0496">Mitochondrion</keyword>
<comment type="similarity">
    <text evidence="4">Belongs to the complex I NDUFS5 subunit family.</text>
</comment>
<dbReference type="GO" id="GO:0005758">
    <property type="term" value="C:mitochondrial intermembrane space"/>
    <property type="evidence" value="ECO:0007669"/>
    <property type="project" value="UniProtKB-SubCell"/>
</dbReference>
<name>A0A851N1D6_9DEND</name>
<keyword evidence="8" id="KW-0249">Electron transport</keyword>
<organism evidence="13 14">
    <name type="scientific">Campylorhamphus procurvoides</name>
    <dbReference type="NCBI Taxonomy" id="190295"/>
    <lineage>
        <taxon>Eukaryota</taxon>
        <taxon>Metazoa</taxon>
        <taxon>Chordata</taxon>
        <taxon>Craniata</taxon>
        <taxon>Vertebrata</taxon>
        <taxon>Euteleostomi</taxon>
        <taxon>Archelosauria</taxon>
        <taxon>Archosauria</taxon>
        <taxon>Dinosauria</taxon>
        <taxon>Saurischia</taxon>
        <taxon>Theropoda</taxon>
        <taxon>Coelurosauria</taxon>
        <taxon>Aves</taxon>
        <taxon>Neognathae</taxon>
        <taxon>Neoaves</taxon>
        <taxon>Telluraves</taxon>
        <taxon>Australaves</taxon>
        <taxon>Passeriformes</taxon>
        <taxon>Dendrocolaptidae</taxon>
        <taxon>Campylorhamphus</taxon>
    </lineage>
</organism>
<feature type="region of interest" description="Disordered" evidence="12">
    <location>
        <begin position="84"/>
        <end position="106"/>
    </location>
</feature>
<evidence type="ECO:0000256" key="4">
    <source>
        <dbReference type="ARBA" id="ARBA00007372"/>
    </source>
</evidence>
<feature type="non-terminal residue" evidence="13">
    <location>
        <position position="106"/>
    </location>
</feature>
<keyword evidence="7" id="KW-0999">Mitochondrion inner membrane</keyword>
<evidence type="ECO:0000256" key="5">
    <source>
        <dbReference type="ARBA" id="ARBA00022448"/>
    </source>
</evidence>
<keyword evidence="6" id="KW-0679">Respiratory chain</keyword>
<keyword evidence="14" id="KW-1185">Reference proteome</keyword>
<evidence type="ECO:0000256" key="8">
    <source>
        <dbReference type="ARBA" id="ARBA00022982"/>
    </source>
</evidence>
<comment type="function">
    <text evidence="1">Accessory subunit of the mitochondrial membrane respiratory chain NADH dehydrogenase (Complex I), that is believed not to be involved in catalysis. Complex I functions in the transfer of electrons from NADH to the respiratory chain. The immediate electron acceptor for the enzyme is believed to be ubiquinone.</text>
</comment>
<proteinExistence type="inferred from homology"/>
<keyword evidence="5" id="KW-0813">Transport</keyword>
<evidence type="ECO:0000256" key="6">
    <source>
        <dbReference type="ARBA" id="ARBA00022660"/>
    </source>
</evidence>
<evidence type="ECO:0000256" key="1">
    <source>
        <dbReference type="ARBA" id="ARBA00003195"/>
    </source>
</evidence>
<dbReference type="InterPro" id="IPR019342">
    <property type="entry name" value="NADH_UbQ_OxRdtase_FeS-su5"/>
</dbReference>
<dbReference type="GO" id="GO:0005743">
    <property type="term" value="C:mitochondrial inner membrane"/>
    <property type="evidence" value="ECO:0007669"/>
    <property type="project" value="UniProtKB-SubCell"/>
</dbReference>
<evidence type="ECO:0000256" key="2">
    <source>
        <dbReference type="ARBA" id="ARBA00004569"/>
    </source>
</evidence>
<gene>
    <name evidence="13" type="primary">Ndufs5</name>
    <name evidence="13" type="ORF">CAMPRO_R15118</name>
</gene>
<evidence type="ECO:0000256" key="11">
    <source>
        <dbReference type="ARBA" id="ARBA00023157"/>
    </source>
</evidence>
<sequence>MPFWDLQKQLGIDVDSWLLRQSMPQPHRRAAVCHAFEREWVEGWCGFHICGAARTCPGDPLRAVTPPRCPCQAKRLRTILEQRDKMIKEGKYTPPDHHTGKDDNRP</sequence>